<dbReference type="HAMAP" id="MF_02078">
    <property type="entry name" value="MurJ_MviN"/>
    <property type="match status" value="1"/>
</dbReference>
<feature type="transmembrane region" description="Helical" evidence="8">
    <location>
        <begin position="399"/>
        <end position="420"/>
    </location>
</feature>
<dbReference type="GO" id="GO:0034204">
    <property type="term" value="P:lipid translocation"/>
    <property type="evidence" value="ECO:0007669"/>
    <property type="project" value="TreeGrafter"/>
</dbReference>
<dbReference type="GO" id="GO:0015648">
    <property type="term" value="F:lipid-linked peptidoglycan transporter activity"/>
    <property type="evidence" value="ECO:0007669"/>
    <property type="project" value="UniProtKB-UniRule"/>
</dbReference>
<dbReference type="InterPro" id="IPR051050">
    <property type="entry name" value="Lipid_II_flippase_MurJ/MviN"/>
</dbReference>
<evidence type="ECO:0000313" key="11">
    <source>
        <dbReference type="Proteomes" id="UP000176547"/>
    </source>
</evidence>
<accession>A0A1F5NA22</accession>
<dbReference type="Proteomes" id="UP000176547">
    <property type="component" value="Unassembled WGS sequence"/>
</dbReference>
<feature type="transmembrane region" description="Helical" evidence="8">
    <location>
        <begin position="373"/>
        <end position="393"/>
    </location>
</feature>
<evidence type="ECO:0000256" key="8">
    <source>
        <dbReference type="HAMAP-Rule" id="MF_02078"/>
    </source>
</evidence>
<comment type="caution">
    <text evidence="10">The sequence shown here is derived from an EMBL/GenBank/DDBJ whole genome shotgun (WGS) entry which is preliminary data.</text>
</comment>
<feature type="transmembrane region" description="Helical" evidence="8">
    <location>
        <begin position="262"/>
        <end position="283"/>
    </location>
</feature>
<dbReference type="GO" id="GO:0009252">
    <property type="term" value="P:peptidoglycan biosynthetic process"/>
    <property type="evidence" value="ECO:0007669"/>
    <property type="project" value="UniProtKB-UniRule"/>
</dbReference>
<evidence type="ECO:0000256" key="2">
    <source>
        <dbReference type="ARBA" id="ARBA00022475"/>
    </source>
</evidence>
<dbReference type="NCBIfam" id="TIGR01695">
    <property type="entry name" value="murJ_mviN"/>
    <property type="match status" value="1"/>
</dbReference>
<dbReference type="GO" id="GO:0005886">
    <property type="term" value="C:plasma membrane"/>
    <property type="evidence" value="ECO:0007669"/>
    <property type="project" value="UniProtKB-SubCell"/>
</dbReference>
<proteinExistence type="inferred from homology"/>
<gene>
    <name evidence="8" type="primary">murJ</name>
    <name evidence="10" type="ORF">A3K06_02180</name>
</gene>
<feature type="transmembrane region" description="Helical" evidence="8">
    <location>
        <begin position="295"/>
        <end position="320"/>
    </location>
</feature>
<dbReference type="PRINTS" id="PR01806">
    <property type="entry name" value="VIRFACTRMVIN"/>
</dbReference>
<feature type="transmembrane region" description="Helical" evidence="8">
    <location>
        <begin position="176"/>
        <end position="197"/>
    </location>
</feature>
<keyword evidence="7 8" id="KW-0472">Membrane</keyword>
<evidence type="ECO:0000256" key="6">
    <source>
        <dbReference type="ARBA" id="ARBA00022989"/>
    </source>
</evidence>
<dbReference type="UniPathway" id="UPA00219"/>
<feature type="transmembrane region" description="Helical" evidence="8">
    <location>
        <begin position="42"/>
        <end position="61"/>
    </location>
</feature>
<feature type="transmembrane region" description="Helical" evidence="8">
    <location>
        <begin position="147"/>
        <end position="170"/>
    </location>
</feature>
<evidence type="ECO:0000256" key="1">
    <source>
        <dbReference type="ARBA" id="ARBA00004651"/>
    </source>
</evidence>
<evidence type="ECO:0000256" key="5">
    <source>
        <dbReference type="ARBA" id="ARBA00022984"/>
    </source>
</evidence>
<feature type="transmembrane region" description="Helical" evidence="8">
    <location>
        <begin position="118"/>
        <end position="140"/>
    </location>
</feature>
<evidence type="ECO:0000256" key="3">
    <source>
        <dbReference type="ARBA" id="ARBA00022692"/>
    </source>
</evidence>
<name>A0A1F5NA22_9BACT</name>
<keyword evidence="5 8" id="KW-0573">Peptidoglycan synthesis</keyword>
<protein>
    <recommendedName>
        <fullName evidence="8">Probable lipid II flippase MurJ</fullName>
    </recommendedName>
</protein>
<dbReference type="PANTHER" id="PTHR47019:SF1">
    <property type="entry name" value="LIPID II FLIPPASE MURJ"/>
    <property type="match status" value="1"/>
</dbReference>
<sequence>MIGVLSLLSKILGAVRQGVFANRFGAGPEADIYVAAFRVPDLLFNLLILGTLSVAFIPVFVQYLNRAGKHEAFVIASTIFNMTLVVMGGLSFLGAIFAPALVKVIVPGFSAEAQQQTAALTRVLMLSPLLFSLSSVFTSVLHSFKKFLLASIAPLFYNLAIIFGIVYLYPRYGLVGLSYGVVLGAGIHLLVQFPAALRTGFRPWRAWEPHHAGVVQIGRLFLPRVFGIELGQVSLLVASVMGSFLGAGSLAVFYFAYDLETVPLGVFAVSFAIAAFPTMTEYFSKKNIQGFKTFFAQTVVQILFLMVPISVFALLLRAQIVRLILGAGQNTNFSFVDTALTAQALGIFALSLFAQSLVPLLARSFYAMQNTRVPVFSGLAAAAVTIGLAAYLTPGLGTAGLAASFSVGITVHMVLMLVFLYRRLHGLEDDFIILRTLKIAIASVVMAVATFLTLYAVAPLVDMQTYFGIAVQTVSAFAAAILSYLAAGHAVALPEAKQVIEVLRSWFTKFTRPLTSTLIDMFTDLR</sequence>
<dbReference type="Pfam" id="PF03023">
    <property type="entry name" value="MurJ"/>
    <property type="match status" value="1"/>
</dbReference>
<keyword evidence="3 8" id="KW-0812">Transmembrane</keyword>
<dbReference type="GO" id="GO:0008360">
    <property type="term" value="P:regulation of cell shape"/>
    <property type="evidence" value="ECO:0007669"/>
    <property type="project" value="UniProtKB-UniRule"/>
</dbReference>
<dbReference type="EMBL" id="MFEG01000061">
    <property type="protein sequence ID" value="OGE74531.1"/>
    <property type="molecule type" value="Genomic_DNA"/>
</dbReference>
<keyword evidence="4 8" id="KW-0133">Cell shape</keyword>
<dbReference type="GO" id="GO:0071555">
    <property type="term" value="P:cell wall organization"/>
    <property type="evidence" value="ECO:0007669"/>
    <property type="project" value="UniProtKB-UniRule"/>
</dbReference>
<feature type="transmembrane region" description="Helical" evidence="8">
    <location>
        <begin position="73"/>
        <end position="98"/>
    </location>
</feature>
<dbReference type="PIRSF" id="PIRSF002869">
    <property type="entry name" value="MviN"/>
    <property type="match status" value="1"/>
</dbReference>
<keyword evidence="8 9" id="KW-0961">Cell wall biogenesis/degradation</keyword>
<evidence type="ECO:0000256" key="7">
    <source>
        <dbReference type="ARBA" id="ARBA00023136"/>
    </source>
</evidence>
<feature type="transmembrane region" description="Helical" evidence="8">
    <location>
        <begin position="432"/>
        <end position="458"/>
    </location>
</feature>
<keyword evidence="6 8" id="KW-1133">Transmembrane helix</keyword>
<comment type="pathway">
    <text evidence="8">Cell wall biogenesis; peptidoglycan biosynthesis.</text>
</comment>
<evidence type="ECO:0000313" key="10">
    <source>
        <dbReference type="EMBL" id="OGE74531.1"/>
    </source>
</evidence>
<keyword evidence="2 8" id="KW-1003">Cell membrane</keyword>
<comment type="function">
    <text evidence="8 9">Involved in peptidoglycan biosynthesis. Transports lipid-linked peptidoglycan precursors from the inner to the outer leaflet of the cytoplasmic membrane.</text>
</comment>
<feature type="transmembrane region" description="Helical" evidence="8">
    <location>
        <begin position="464"/>
        <end position="487"/>
    </location>
</feature>
<feature type="transmembrane region" description="Helical" evidence="8">
    <location>
        <begin position="233"/>
        <end position="256"/>
    </location>
</feature>
<keyword evidence="8 9" id="KW-0813">Transport</keyword>
<dbReference type="AlphaFoldDB" id="A0A1F5NA22"/>
<dbReference type="PANTHER" id="PTHR47019">
    <property type="entry name" value="LIPID II FLIPPASE MURJ"/>
    <property type="match status" value="1"/>
</dbReference>
<comment type="subcellular location">
    <subcellularLocation>
        <location evidence="1 8">Cell membrane</location>
        <topology evidence="1 8">Multi-pass membrane protein</topology>
    </subcellularLocation>
</comment>
<evidence type="ECO:0000256" key="9">
    <source>
        <dbReference type="PIRNR" id="PIRNR002869"/>
    </source>
</evidence>
<dbReference type="InterPro" id="IPR004268">
    <property type="entry name" value="MurJ"/>
</dbReference>
<evidence type="ECO:0000256" key="4">
    <source>
        <dbReference type="ARBA" id="ARBA00022960"/>
    </source>
</evidence>
<reference evidence="10 11" key="1">
    <citation type="journal article" date="2016" name="Nat. Commun.">
        <title>Thousands of microbial genomes shed light on interconnected biogeochemical processes in an aquifer system.</title>
        <authorList>
            <person name="Anantharaman K."/>
            <person name="Brown C.T."/>
            <person name="Hug L.A."/>
            <person name="Sharon I."/>
            <person name="Castelle C.J."/>
            <person name="Probst A.J."/>
            <person name="Thomas B.C."/>
            <person name="Singh A."/>
            <person name="Wilkins M.J."/>
            <person name="Karaoz U."/>
            <person name="Brodie E.L."/>
            <person name="Williams K.H."/>
            <person name="Hubbard S.S."/>
            <person name="Banfield J.F."/>
        </authorList>
    </citation>
    <scope>NUCLEOTIDE SEQUENCE [LARGE SCALE GENOMIC DNA]</scope>
</reference>
<dbReference type="CDD" id="cd13123">
    <property type="entry name" value="MATE_MurJ_like"/>
    <property type="match status" value="1"/>
</dbReference>
<comment type="similarity">
    <text evidence="8 9">Belongs to the MurJ/MviN family.</text>
</comment>
<organism evidence="10 11">
    <name type="scientific">Candidatus Doudnabacteria bacterium RIFCSPHIGHO2_01_52_17</name>
    <dbReference type="NCBI Taxonomy" id="1817820"/>
    <lineage>
        <taxon>Bacteria</taxon>
        <taxon>Candidatus Doudnaibacteriota</taxon>
    </lineage>
</organism>